<feature type="transmembrane region" description="Helical" evidence="14">
    <location>
        <begin position="37"/>
        <end position="57"/>
    </location>
</feature>
<dbReference type="AlphaFoldDB" id="A0A9N8DGY3"/>
<dbReference type="SUPFAM" id="SSF51206">
    <property type="entry name" value="cAMP-binding domain-like"/>
    <property type="match status" value="1"/>
</dbReference>
<proteinExistence type="inferred from homology"/>
<evidence type="ECO:0000256" key="7">
    <source>
        <dbReference type="ARBA" id="ARBA00022475"/>
    </source>
</evidence>
<evidence type="ECO:0000256" key="10">
    <source>
        <dbReference type="ARBA" id="ARBA00022949"/>
    </source>
</evidence>
<evidence type="ECO:0000256" key="1">
    <source>
        <dbReference type="ARBA" id="ARBA00004124"/>
    </source>
</evidence>
<evidence type="ECO:0000256" key="4">
    <source>
        <dbReference type="ARBA" id="ARBA00007146"/>
    </source>
</evidence>
<evidence type="ECO:0000256" key="2">
    <source>
        <dbReference type="ARBA" id="ARBA00004141"/>
    </source>
</evidence>
<dbReference type="PROSITE" id="PS50042">
    <property type="entry name" value="CNMP_BINDING_3"/>
    <property type="match status" value="1"/>
</dbReference>
<keyword evidence="8 14" id="KW-0812">Transmembrane</keyword>
<dbReference type="Proteomes" id="UP001153069">
    <property type="component" value="Unassembled WGS sequence"/>
</dbReference>
<reference evidence="16" key="1">
    <citation type="submission" date="2020-06" db="EMBL/GenBank/DDBJ databases">
        <authorList>
            <consortium name="Plant Systems Biology data submission"/>
        </authorList>
    </citation>
    <scope>NUCLEOTIDE SEQUENCE</scope>
    <source>
        <strain evidence="16">D6</strain>
    </source>
</reference>
<keyword evidence="9" id="KW-0130">Cell adhesion</keyword>
<dbReference type="GO" id="GO:0007155">
    <property type="term" value="P:cell adhesion"/>
    <property type="evidence" value="ECO:0007669"/>
    <property type="project" value="UniProtKB-KW"/>
</dbReference>
<accession>A0A9N8DGY3</accession>
<evidence type="ECO:0000256" key="6">
    <source>
        <dbReference type="ARBA" id="ARBA00022473"/>
    </source>
</evidence>
<dbReference type="InterPro" id="IPR006916">
    <property type="entry name" value="POPDC1-3"/>
</dbReference>
<dbReference type="GO" id="GO:0030552">
    <property type="term" value="F:cAMP binding"/>
    <property type="evidence" value="ECO:0007669"/>
    <property type="project" value="TreeGrafter"/>
</dbReference>
<keyword evidence="12 14" id="KW-0472">Membrane</keyword>
<keyword evidence="13" id="KW-0325">Glycoprotein</keyword>
<feature type="domain" description="Cyclic nucleotide-binding" evidence="15">
    <location>
        <begin position="104"/>
        <end position="185"/>
    </location>
</feature>
<comment type="similarity">
    <text evidence="4">Belongs to the popeye family.</text>
</comment>
<keyword evidence="6" id="KW-0217">Developmental protein</keyword>
<dbReference type="InterPro" id="IPR055272">
    <property type="entry name" value="POPDC1-3_dom"/>
</dbReference>
<evidence type="ECO:0000256" key="11">
    <source>
        <dbReference type="ARBA" id="ARBA00022989"/>
    </source>
</evidence>
<evidence type="ECO:0000313" key="17">
    <source>
        <dbReference type="Proteomes" id="UP001153069"/>
    </source>
</evidence>
<evidence type="ECO:0000259" key="15">
    <source>
        <dbReference type="PROSITE" id="PS50042"/>
    </source>
</evidence>
<dbReference type="CDD" id="cd00038">
    <property type="entry name" value="CAP_ED"/>
    <property type="match status" value="1"/>
</dbReference>
<feature type="transmembrane region" description="Helical" evidence="14">
    <location>
        <begin position="63"/>
        <end position="82"/>
    </location>
</feature>
<evidence type="ECO:0000256" key="8">
    <source>
        <dbReference type="ARBA" id="ARBA00022692"/>
    </source>
</evidence>
<dbReference type="GO" id="GO:0005923">
    <property type="term" value="C:bicellular tight junction"/>
    <property type="evidence" value="ECO:0007669"/>
    <property type="project" value="UniProtKB-SubCell"/>
</dbReference>
<evidence type="ECO:0000256" key="3">
    <source>
        <dbReference type="ARBA" id="ARBA00004435"/>
    </source>
</evidence>
<keyword evidence="17" id="KW-1185">Reference proteome</keyword>
<evidence type="ECO:0000256" key="13">
    <source>
        <dbReference type="ARBA" id="ARBA00023180"/>
    </source>
</evidence>
<comment type="subcellular location">
    <subcellularLocation>
        <location evidence="3">Cell junction</location>
        <location evidence="3">Tight junction</location>
    </subcellularLocation>
    <subcellularLocation>
        <location evidence="1">Lateral cell membrane</location>
    </subcellularLocation>
    <subcellularLocation>
        <location evidence="2">Membrane</location>
        <topology evidence="2">Multi-pass membrane protein</topology>
    </subcellularLocation>
</comment>
<keyword evidence="5" id="KW-0796">Tight junction</keyword>
<dbReference type="PANTHER" id="PTHR12101">
    <property type="entry name" value="POPEYE DOMAIN CONTAINING PROTEIN"/>
    <property type="match status" value="1"/>
</dbReference>
<name>A0A9N8DGY3_9STRA</name>
<dbReference type="InterPro" id="IPR018490">
    <property type="entry name" value="cNMP-bd_dom_sf"/>
</dbReference>
<evidence type="ECO:0000256" key="9">
    <source>
        <dbReference type="ARBA" id="ARBA00022889"/>
    </source>
</evidence>
<dbReference type="OrthoDB" id="425611at2759"/>
<comment type="caution">
    <text evidence="16">The sequence shown here is derived from an EMBL/GenBank/DDBJ whole genome shotgun (WGS) entry which is preliminary data.</text>
</comment>
<evidence type="ECO:0000256" key="5">
    <source>
        <dbReference type="ARBA" id="ARBA00022427"/>
    </source>
</evidence>
<keyword evidence="11 14" id="KW-1133">Transmembrane helix</keyword>
<gene>
    <name evidence="16" type="ORF">SEMRO_82_G043700.1</name>
</gene>
<dbReference type="InterPro" id="IPR014710">
    <property type="entry name" value="RmlC-like_jellyroll"/>
</dbReference>
<keyword evidence="10" id="KW-0965">Cell junction</keyword>
<sequence>MVSKTTNLTGYSVSEICGNVSFVFVCVAYLNTDILMLRVLSTGSIALSILFQYYRAIPLWIPIRWNVLLLAINSVMTVSLIAERQMANNMPGELAGTYTNGLFEARGLSKVEFVRLFSRAQKITLRKREKLAQDGQVNRRLFFVVEGAVQIQQRGKRIAKVTPYHFIGEMSFLHFLLDDECPTTSKKKCPDTMATADAVAETDTVVAYVWDFENLRDYLQGEREVRNALSAYMNYDLRAKLSLLNTTAARRRTSHKNKKL</sequence>
<dbReference type="InterPro" id="IPR000595">
    <property type="entry name" value="cNMP-bd_dom"/>
</dbReference>
<keyword evidence="7" id="KW-1003">Cell membrane</keyword>
<protein>
    <submittedName>
        <fullName evidence="16">CNMP</fullName>
    </submittedName>
</protein>
<dbReference type="Pfam" id="PF04831">
    <property type="entry name" value="POPDC1-3"/>
    <property type="match status" value="1"/>
</dbReference>
<dbReference type="Gene3D" id="2.60.120.10">
    <property type="entry name" value="Jelly Rolls"/>
    <property type="match status" value="1"/>
</dbReference>
<dbReference type="EMBL" id="CAICTM010000081">
    <property type="protein sequence ID" value="CAB9500345.1"/>
    <property type="molecule type" value="Genomic_DNA"/>
</dbReference>
<evidence type="ECO:0000256" key="12">
    <source>
        <dbReference type="ARBA" id="ARBA00023136"/>
    </source>
</evidence>
<organism evidence="16 17">
    <name type="scientific">Seminavis robusta</name>
    <dbReference type="NCBI Taxonomy" id="568900"/>
    <lineage>
        <taxon>Eukaryota</taxon>
        <taxon>Sar</taxon>
        <taxon>Stramenopiles</taxon>
        <taxon>Ochrophyta</taxon>
        <taxon>Bacillariophyta</taxon>
        <taxon>Bacillariophyceae</taxon>
        <taxon>Bacillariophycidae</taxon>
        <taxon>Naviculales</taxon>
        <taxon>Naviculaceae</taxon>
        <taxon>Seminavis</taxon>
    </lineage>
</organism>
<evidence type="ECO:0000256" key="14">
    <source>
        <dbReference type="SAM" id="Phobius"/>
    </source>
</evidence>
<evidence type="ECO:0000313" key="16">
    <source>
        <dbReference type="EMBL" id="CAB9500345.1"/>
    </source>
</evidence>
<dbReference type="PANTHER" id="PTHR12101:SF17">
    <property type="entry name" value="BLOOD VESSEL EPICARDIAL SUBSTANCE"/>
    <property type="match status" value="1"/>
</dbReference>
<dbReference type="GO" id="GO:0016328">
    <property type="term" value="C:lateral plasma membrane"/>
    <property type="evidence" value="ECO:0007669"/>
    <property type="project" value="UniProtKB-SubCell"/>
</dbReference>